<keyword evidence="2" id="KW-1185">Reference proteome</keyword>
<accession>A0ABM9IBX5</accession>
<reference evidence="1" key="1">
    <citation type="submission" date="2023-03" db="EMBL/GenBank/DDBJ databases">
        <authorList>
            <person name="Cremers G."/>
            <person name="Picone N."/>
        </authorList>
    </citation>
    <scope>NUCLEOTIDE SEQUENCE</scope>
    <source>
        <strain evidence="1">Sample_alias</strain>
    </source>
</reference>
<name>A0ABM9IBX5_9BACT</name>
<organism evidence="1 2">
    <name type="scientific">Candidatus Methylacidiphilum fumarolicum</name>
    <dbReference type="NCBI Taxonomy" id="591154"/>
    <lineage>
        <taxon>Bacteria</taxon>
        <taxon>Pseudomonadati</taxon>
        <taxon>Verrucomicrobiota</taxon>
        <taxon>Methylacidiphilae</taxon>
        <taxon>Methylacidiphilales</taxon>
        <taxon>Methylacidiphilaceae</taxon>
        <taxon>Methylacidiphilum (ex Ratnadevi et al. 2023)</taxon>
    </lineage>
</organism>
<sequence>MKAAENKKRYVCNFARIIILKEEVCFNHLYKEISLASTYIYRGLEYSLWT</sequence>
<gene>
    <name evidence="1" type="ORF">MFUM_0775</name>
</gene>
<proteinExistence type="predicted"/>
<protein>
    <submittedName>
        <fullName evidence="1">Uncharacterized protein</fullName>
    </submittedName>
</protein>
<evidence type="ECO:0000313" key="1">
    <source>
        <dbReference type="EMBL" id="CAI9085155.1"/>
    </source>
</evidence>
<dbReference type="EMBL" id="OX458932">
    <property type="protein sequence ID" value="CAI9085155.1"/>
    <property type="molecule type" value="Genomic_DNA"/>
</dbReference>
<dbReference type="Proteomes" id="UP001161497">
    <property type="component" value="Chromosome"/>
</dbReference>
<evidence type="ECO:0000313" key="2">
    <source>
        <dbReference type="Proteomes" id="UP001161497"/>
    </source>
</evidence>